<accession>A0A9X2P6F1</accession>
<dbReference type="PIRSF" id="PIRSF028431">
    <property type="entry name" value="UCP028431"/>
    <property type="match status" value="1"/>
</dbReference>
<name>A0A9X2P6F1_9BACT</name>
<evidence type="ECO:0000313" key="3">
    <source>
        <dbReference type="Proteomes" id="UP001142175"/>
    </source>
</evidence>
<evidence type="ECO:0000313" key="2">
    <source>
        <dbReference type="EMBL" id="MCR9013964.1"/>
    </source>
</evidence>
<sequence>MKIRHIFISCLLALSGVFSCNQKEVEILVFPYDSHIELQWPKIEGANSYLIFARTEGSEFAQRAETSDTLLMDFWMNKEDGRKPIDYKIEAVTNKGKKEIAQITTQTREMNEEELLDMVQFYTFRYFYYGAEPTSGMAPERIHIDGEYPENDAHIVTTGGTGFGIFGLIAGIERGWISKEQGLAHFEKMATFLEKADRYHGIWAHWIDGQTGKTKPFSPKDDGADLVESAFLMQGLLAVREYYRNGSDDEKALSQRINKLWEEMQWNFHTKNGENKLYWHWSPNFGWEMNFPLEGYNECLITYVLAAASPTFTIDPTAYHEGWARSGSIKNPVEAFGLPLQLRHNYAEKMGGPLFWAHYSYMGLDPRGLNDEYADYWEENQNQTLINRAWCIANPGNFKGYGEDLWGLTASYSINGYNAHHPGNDTGVISPTAALSSIPYSYEESMKVLKNLYFNYGDKVFGRYGFYDAMSLEHEFFPKRYLAIDQGPIVGMIENYRTGLGWKLFMQAPEISSGLEKLGFSVNKNGWEEQ</sequence>
<feature type="domain" description="Glycoamylase-like" evidence="1">
    <location>
        <begin position="290"/>
        <end position="508"/>
    </location>
</feature>
<dbReference type="EMBL" id="JANSUY010000001">
    <property type="protein sequence ID" value="MCR9013964.1"/>
    <property type="molecule type" value="Genomic_DNA"/>
</dbReference>
<dbReference type="InterPro" id="IPR019282">
    <property type="entry name" value="Glycoamylase-like_cons_dom"/>
</dbReference>
<dbReference type="AlphaFoldDB" id="A0A9X2P6F1"/>
<gene>
    <name evidence="2" type="ORF">NU887_02890</name>
</gene>
<reference evidence="2" key="1">
    <citation type="submission" date="2022-08" db="EMBL/GenBank/DDBJ databases">
        <authorList>
            <person name="Zhang D."/>
        </authorList>
    </citation>
    <scope>NUCLEOTIDE SEQUENCE</scope>
    <source>
        <strain evidence="2">XJ19-11</strain>
    </source>
</reference>
<dbReference type="Proteomes" id="UP001142175">
    <property type="component" value="Unassembled WGS sequence"/>
</dbReference>
<comment type="caution">
    <text evidence="2">The sequence shown here is derived from an EMBL/GenBank/DDBJ whole genome shotgun (WGS) entry which is preliminary data.</text>
</comment>
<dbReference type="RefSeq" id="WP_258421851.1">
    <property type="nucleotide sequence ID" value="NZ_JANSUY010000001.1"/>
</dbReference>
<proteinExistence type="predicted"/>
<organism evidence="2 3">
    <name type="scientific">Aquiflexum gelatinilyticum</name>
    <dbReference type="NCBI Taxonomy" id="2961943"/>
    <lineage>
        <taxon>Bacteria</taxon>
        <taxon>Pseudomonadati</taxon>
        <taxon>Bacteroidota</taxon>
        <taxon>Cytophagia</taxon>
        <taxon>Cytophagales</taxon>
        <taxon>Cyclobacteriaceae</taxon>
        <taxon>Aquiflexum</taxon>
    </lineage>
</organism>
<protein>
    <submittedName>
        <fullName evidence="2">Beta-glucosidase</fullName>
    </submittedName>
</protein>
<evidence type="ECO:0000259" key="1">
    <source>
        <dbReference type="Pfam" id="PF10091"/>
    </source>
</evidence>
<dbReference type="Gene3D" id="1.50.10.140">
    <property type="match status" value="1"/>
</dbReference>
<dbReference type="PROSITE" id="PS51257">
    <property type="entry name" value="PROKAR_LIPOPROTEIN"/>
    <property type="match status" value="1"/>
</dbReference>
<dbReference type="InterPro" id="IPR016883">
    <property type="entry name" value="UCP028431"/>
</dbReference>
<dbReference type="Pfam" id="PF10091">
    <property type="entry name" value="Glycoamylase"/>
    <property type="match status" value="1"/>
</dbReference>
<keyword evidence="3" id="KW-1185">Reference proteome</keyword>